<dbReference type="EMBL" id="HE681724">
    <property type="protein sequence ID" value="CCG24475.1"/>
    <property type="molecule type" value="Genomic_DNA"/>
</dbReference>
<keyword evidence="9" id="KW-1185">Reference proteome</keyword>
<keyword evidence="4 6" id="KW-0804">Transcription</keyword>
<evidence type="ECO:0000256" key="3">
    <source>
        <dbReference type="ARBA" id="ARBA00022478"/>
    </source>
</evidence>
<sequence>MSEVSDNAKLLHTKMRESPTSRAFTQQEASNLINVTKESELMLLLQELLNANLIKLSKTGDEIRFQAVSVDDAKKLVSMSDDERMIYSYIEASQREGIWTKTLKAKTNLHQHIVSKCLKNLEHQRYIKSIKSVKHPTRKIYMLYHLQPSIDVTGGPWFTDSELDTEFIDTILEVVWRFIVNKTFPRMDQQQEGQRSINPLQASYIASFQGVDLDQILEFINGSGVSSVELELNDIRSLCDVLKFDDKVEEIDGHSGLFKATRQSLLEKGLMRNLEELKGQIPESTREYLVKNKEYSIFDFKTEVEDFQDEQDFVNLDSFVNV</sequence>
<evidence type="ECO:0000256" key="5">
    <source>
        <dbReference type="ARBA" id="ARBA00023242"/>
    </source>
</evidence>
<comment type="similarity">
    <text evidence="2 6">Belongs to the eukaryotic RPC34/RPC39 RNA polymerase subunit family.</text>
</comment>
<dbReference type="AlphaFoldDB" id="H8X8K0"/>
<feature type="region of interest" description="Disordered" evidence="7">
    <location>
        <begin position="1"/>
        <end position="23"/>
    </location>
</feature>
<evidence type="ECO:0000256" key="6">
    <source>
        <dbReference type="PIRNR" id="PIRNR028763"/>
    </source>
</evidence>
<dbReference type="FunFam" id="1.10.10.10:FF:000116">
    <property type="entry name" value="DNA-directed RNA polymerase III subunit RPC6"/>
    <property type="match status" value="1"/>
</dbReference>
<dbReference type="Proteomes" id="UP000005018">
    <property type="component" value="Chromosome 6"/>
</dbReference>
<name>H8X8K0_CANO9</name>
<evidence type="ECO:0000313" key="9">
    <source>
        <dbReference type="Proteomes" id="UP000005018"/>
    </source>
</evidence>
<dbReference type="eggNOG" id="KOG3233">
    <property type="taxonomic scope" value="Eukaryota"/>
</dbReference>
<evidence type="ECO:0000256" key="2">
    <source>
        <dbReference type="ARBA" id="ARBA00011038"/>
    </source>
</evidence>
<dbReference type="GO" id="GO:0005654">
    <property type="term" value="C:nucleoplasm"/>
    <property type="evidence" value="ECO:0007669"/>
    <property type="project" value="UniProtKB-ARBA"/>
</dbReference>
<dbReference type="RefSeq" id="XP_003870604.1">
    <property type="nucleotide sequence ID" value="XM_003870555.1"/>
</dbReference>
<accession>H8X8K0</accession>
<evidence type="ECO:0000256" key="4">
    <source>
        <dbReference type="ARBA" id="ARBA00023163"/>
    </source>
</evidence>
<dbReference type="HOGENOM" id="CLU_033661_0_1_1"/>
<dbReference type="InterPro" id="IPR036390">
    <property type="entry name" value="WH_DNA-bd_sf"/>
</dbReference>
<dbReference type="GO" id="GO:0006383">
    <property type="term" value="P:transcription by RNA polymerase III"/>
    <property type="evidence" value="ECO:0007669"/>
    <property type="project" value="UniProtKB-UniRule"/>
</dbReference>
<comment type="subcellular location">
    <subcellularLocation>
        <location evidence="1 6">Nucleus</location>
    </subcellularLocation>
</comment>
<dbReference type="OrthoDB" id="613763at2759"/>
<dbReference type="GO" id="GO:0005737">
    <property type="term" value="C:cytoplasm"/>
    <property type="evidence" value="ECO:0007669"/>
    <property type="project" value="UniProtKB-ARBA"/>
</dbReference>
<dbReference type="InterPro" id="IPR007832">
    <property type="entry name" value="RNA_pol_Rpc34"/>
</dbReference>
<dbReference type="InterPro" id="IPR036388">
    <property type="entry name" value="WH-like_DNA-bd_sf"/>
</dbReference>
<dbReference type="Pfam" id="PF05158">
    <property type="entry name" value="RNA_pol_Rpc34"/>
    <property type="match status" value="1"/>
</dbReference>
<evidence type="ECO:0000256" key="1">
    <source>
        <dbReference type="ARBA" id="ARBA00004123"/>
    </source>
</evidence>
<dbReference type="Gene3D" id="1.10.10.10">
    <property type="entry name" value="Winged helix-like DNA-binding domain superfamily/Winged helix DNA-binding domain"/>
    <property type="match status" value="1"/>
</dbReference>
<dbReference type="GO" id="GO:0005666">
    <property type="term" value="C:RNA polymerase III complex"/>
    <property type="evidence" value="ECO:0007669"/>
    <property type="project" value="UniProtKB-UniRule"/>
</dbReference>
<proteinExistence type="inferred from homology"/>
<gene>
    <name evidence="8" type="ORF">CORT_0F02500</name>
</gene>
<dbReference type="GeneID" id="14541433"/>
<protein>
    <recommendedName>
        <fullName evidence="6">DNA-directed RNA polymerase III subunit RPC6</fullName>
        <shortName evidence="6">RNA polymerase III subunit C6</shortName>
    </recommendedName>
</protein>
<dbReference type="KEGG" id="cot:CORT_0F02500"/>
<dbReference type="InterPro" id="IPR016049">
    <property type="entry name" value="RNA_pol_Rpc34-like"/>
</dbReference>
<dbReference type="PIRSF" id="PIRSF028763">
    <property type="entry name" value="RNA_pol_Rpc34"/>
    <property type="match status" value="1"/>
</dbReference>
<reference evidence="8 9" key="1">
    <citation type="journal article" date="2012" name="PLoS ONE">
        <title>Sequence and analysis of the genome of the pathogenic yeast Candida orthopsilosis.</title>
        <authorList>
            <person name="Riccombeni A."/>
            <person name="Vidanes G."/>
            <person name="Proux-Wera E."/>
            <person name="Wolfe K.H."/>
            <person name="Butler G."/>
        </authorList>
    </citation>
    <scope>NUCLEOTIDE SEQUENCE [LARGE SCALE GENOMIC DNA]</scope>
    <source>
        <strain evidence="8 9">Co 90-125</strain>
    </source>
</reference>
<evidence type="ECO:0000313" key="8">
    <source>
        <dbReference type="EMBL" id="CCG24475.1"/>
    </source>
</evidence>
<evidence type="ECO:0000256" key="7">
    <source>
        <dbReference type="SAM" id="MobiDB-lite"/>
    </source>
</evidence>
<organism evidence="8 9">
    <name type="scientific">Candida orthopsilosis (strain 90-125)</name>
    <name type="common">Yeast</name>
    <dbReference type="NCBI Taxonomy" id="1136231"/>
    <lineage>
        <taxon>Eukaryota</taxon>
        <taxon>Fungi</taxon>
        <taxon>Dikarya</taxon>
        <taxon>Ascomycota</taxon>
        <taxon>Saccharomycotina</taxon>
        <taxon>Pichiomycetes</taxon>
        <taxon>Debaryomycetaceae</taxon>
        <taxon>Candida/Lodderomyces clade</taxon>
        <taxon>Candida</taxon>
    </lineage>
</organism>
<dbReference type="PANTHER" id="PTHR12780">
    <property type="entry name" value="RNA POLYMERASE III DNA DIRECTED , 39KD SUBUNIT-RELATED"/>
    <property type="match status" value="1"/>
</dbReference>
<comment type="function">
    <text evidence="6">DNA-dependent RNA polymerase catalyzes the transcription of DNA into RNA using the four ribonucleoside triphosphates as substrates. Specific peripheric component of RNA polymerase III which synthesizes small RNAs, such as 5S rRNA and tRNAs.</text>
</comment>
<dbReference type="SUPFAM" id="SSF46785">
    <property type="entry name" value="Winged helix' DNA-binding domain"/>
    <property type="match status" value="1"/>
</dbReference>
<keyword evidence="5 6" id="KW-0539">Nucleus</keyword>
<keyword evidence="3 6" id="KW-0240">DNA-directed RNA polymerase</keyword>